<dbReference type="Proteomes" id="UP000777935">
    <property type="component" value="Unassembled WGS sequence"/>
</dbReference>
<keyword evidence="3" id="KW-1185">Reference proteome</keyword>
<sequence>MSTPSKKGISPEIVIIAVVVVAVFVVFWLLSGGTSQNIKKSAIGMDGLHTWLTENDVDAQTFNGGWTIETETIGLRIIPLYDLNLSRAFDQPTTEQEQFDQQDIVDMYYGVLDDKISTIQTIVVLPKWRLGMPSTGYAHPDLVVQQTSLSRLIRQITGNPGSVKFADAGFTRYPVTLGQDRFSAEIYAAQTFTGTNCVPLIGDAQEMILGRCKILGVDTYAAHDEVWILSDPDLLNNHGLRLGDNALIASTLLPDLAGDGRILIDYSTSIWVRQTFTHVQPERSWADLGRFFEFPFSLLWIGFIALSVLFIWRSSVRYGAARRLFDDGPSAEKAASIAARARLLRLSGHDGALLSDYIEVRLTSFATDLFGPAFAKHGTALKEIERFLNRKDPQIASRFMSLTQSIRQLPGDIPSADAIGYVDDFETLLEQVKHDLR</sequence>
<evidence type="ECO:0000256" key="1">
    <source>
        <dbReference type="SAM" id="Phobius"/>
    </source>
</evidence>
<keyword evidence="1" id="KW-1133">Transmembrane helix</keyword>
<evidence type="ECO:0000313" key="3">
    <source>
        <dbReference type="Proteomes" id="UP000777935"/>
    </source>
</evidence>
<keyword evidence="1" id="KW-0812">Transmembrane</keyword>
<evidence type="ECO:0008006" key="4">
    <source>
        <dbReference type="Google" id="ProtNLM"/>
    </source>
</evidence>
<name>A0ABX2IK93_9RHOB</name>
<dbReference type="EMBL" id="JABUFE010000001">
    <property type="protein sequence ID" value="NSX53292.1"/>
    <property type="molecule type" value="Genomic_DNA"/>
</dbReference>
<dbReference type="RefSeq" id="WP_174134417.1">
    <property type="nucleotide sequence ID" value="NZ_JABUFE010000001.1"/>
</dbReference>
<organism evidence="2 3">
    <name type="scientific">Parasulfitobacter algicola</name>
    <dbReference type="NCBI Taxonomy" id="2614809"/>
    <lineage>
        <taxon>Bacteria</taxon>
        <taxon>Pseudomonadati</taxon>
        <taxon>Pseudomonadota</taxon>
        <taxon>Alphaproteobacteria</taxon>
        <taxon>Rhodobacterales</taxon>
        <taxon>Roseobacteraceae</taxon>
        <taxon>Parasulfitobacter</taxon>
    </lineage>
</organism>
<proteinExistence type="predicted"/>
<comment type="caution">
    <text evidence="2">The sequence shown here is derived from an EMBL/GenBank/DDBJ whole genome shotgun (WGS) entry which is preliminary data.</text>
</comment>
<accession>A0ABX2IK93</accession>
<keyword evidence="1" id="KW-0472">Membrane</keyword>
<evidence type="ECO:0000313" key="2">
    <source>
        <dbReference type="EMBL" id="NSX53292.1"/>
    </source>
</evidence>
<reference evidence="2 3" key="1">
    <citation type="submission" date="2020-06" db="EMBL/GenBank/DDBJ databases">
        <title>Sulfitobacter algicola sp. nov., isolated from green algae.</title>
        <authorList>
            <person name="Wang C."/>
        </authorList>
    </citation>
    <scope>NUCLEOTIDE SEQUENCE [LARGE SCALE GENOMIC DNA]</scope>
    <source>
        <strain evidence="2 3">1151</strain>
    </source>
</reference>
<protein>
    <recommendedName>
        <fullName evidence="4">DUF4350 domain-containing protein</fullName>
    </recommendedName>
</protein>
<feature type="transmembrane region" description="Helical" evidence="1">
    <location>
        <begin position="294"/>
        <end position="312"/>
    </location>
</feature>
<feature type="transmembrane region" description="Helical" evidence="1">
    <location>
        <begin position="12"/>
        <end position="30"/>
    </location>
</feature>
<gene>
    <name evidence="2" type="ORF">HRQ87_00585</name>
</gene>